<name>A0AAN8X2B4_HALRR</name>
<organism evidence="4 5">
    <name type="scientific">Halocaridina rubra</name>
    <name type="common">Hawaiian red shrimp</name>
    <dbReference type="NCBI Taxonomy" id="373956"/>
    <lineage>
        <taxon>Eukaryota</taxon>
        <taxon>Metazoa</taxon>
        <taxon>Ecdysozoa</taxon>
        <taxon>Arthropoda</taxon>
        <taxon>Crustacea</taxon>
        <taxon>Multicrustacea</taxon>
        <taxon>Malacostraca</taxon>
        <taxon>Eumalacostraca</taxon>
        <taxon>Eucarida</taxon>
        <taxon>Decapoda</taxon>
        <taxon>Pleocyemata</taxon>
        <taxon>Caridea</taxon>
        <taxon>Atyoidea</taxon>
        <taxon>Atyidae</taxon>
        <taxon>Halocaridina</taxon>
    </lineage>
</organism>
<reference evidence="4 5" key="1">
    <citation type="submission" date="2023-11" db="EMBL/GenBank/DDBJ databases">
        <title>Halocaridina rubra genome assembly.</title>
        <authorList>
            <person name="Smith C."/>
        </authorList>
    </citation>
    <scope>NUCLEOTIDE SEQUENCE [LARGE SCALE GENOMIC DNA]</scope>
    <source>
        <strain evidence="4">EP-1</strain>
        <tissue evidence="4">Whole</tissue>
    </source>
</reference>
<feature type="chain" id="PRO_5042817792" description="Glycosyl hydrolase-like 10 domain-containing protein" evidence="2">
    <location>
        <begin position="19"/>
        <end position="393"/>
    </location>
</feature>
<keyword evidence="1 2" id="KW-0732">Signal</keyword>
<sequence length="393" mass="43661">MRATLFLLALLGFNLSQGADVGCNLSYDLNGWGTCTQNGCCEFTAQNTDPSLCDGSGETCCYSTDLCPPYGPDFCFRTYGTWVSRYNFHASESEVHSGFQALKDKGITRVYFNIWADGSIYANSATAINNGASFIRDSLQWAVSSARTLGLEIYAWFEYGTQAHYGTSPDNSFSAELVIKDWLLYNLVDGQKVYTTPDGGNYVWTDPTNPAVQQFFADMTADIVRNYDLDGIQYDDHMAMPNGFDTVDNIGQSTRFTIMEEFMLKIRDAVYSAAPGTKISYSPSPISFSETHHNVRWENYLLDGIVDEVAPQYYRTTAGDYLNTLNQDLPYVQGHQTAMLGGIRLSGSGGATPSGEVDRMIEISYEKKLKGVSFWFADDIILGTYVPPTFVYC</sequence>
<accession>A0AAN8X2B4</accession>
<dbReference type="Proteomes" id="UP001381693">
    <property type="component" value="Unassembled WGS sequence"/>
</dbReference>
<dbReference type="InterPro" id="IPR017853">
    <property type="entry name" value="GH"/>
</dbReference>
<protein>
    <recommendedName>
        <fullName evidence="3">Glycosyl hydrolase-like 10 domain-containing protein</fullName>
    </recommendedName>
</protein>
<evidence type="ECO:0000313" key="5">
    <source>
        <dbReference type="Proteomes" id="UP001381693"/>
    </source>
</evidence>
<dbReference type="Pfam" id="PF02638">
    <property type="entry name" value="GHL10"/>
    <property type="match status" value="1"/>
</dbReference>
<dbReference type="EMBL" id="JAXCGZ010009581">
    <property type="protein sequence ID" value="KAK7076681.1"/>
    <property type="molecule type" value="Genomic_DNA"/>
</dbReference>
<proteinExistence type="predicted"/>
<dbReference type="InterPro" id="IPR003790">
    <property type="entry name" value="GHL10"/>
</dbReference>
<gene>
    <name evidence="4" type="ORF">SK128_026327</name>
</gene>
<dbReference type="PANTHER" id="PTHR43405">
    <property type="entry name" value="GLYCOSYL HYDROLASE DIGH"/>
    <property type="match status" value="1"/>
</dbReference>
<evidence type="ECO:0000259" key="3">
    <source>
        <dbReference type="Pfam" id="PF02638"/>
    </source>
</evidence>
<dbReference type="PANTHER" id="PTHR43405:SF1">
    <property type="entry name" value="GLYCOSYL HYDROLASE DIGH"/>
    <property type="match status" value="1"/>
</dbReference>
<dbReference type="SUPFAM" id="SSF51445">
    <property type="entry name" value="(Trans)glycosidases"/>
    <property type="match status" value="1"/>
</dbReference>
<dbReference type="Gene3D" id="3.20.20.80">
    <property type="entry name" value="Glycosidases"/>
    <property type="match status" value="1"/>
</dbReference>
<evidence type="ECO:0000256" key="2">
    <source>
        <dbReference type="SAM" id="SignalP"/>
    </source>
</evidence>
<evidence type="ECO:0000313" key="4">
    <source>
        <dbReference type="EMBL" id="KAK7076681.1"/>
    </source>
</evidence>
<dbReference type="AlphaFoldDB" id="A0AAN8X2B4"/>
<keyword evidence="5" id="KW-1185">Reference proteome</keyword>
<feature type="domain" description="Glycosyl hydrolase-like 10" evidence="3">
    <location>
        <begin position="96"/>
        <end position="321"/>
    </location>
</feature>
<dbReference type="InterPro" id="IPR052177">
    <property type="entry name" value="Divisome_Glycosyl_Hydrolase"/>
</dbReference>
<comment type="caution">
    <text evidence="4">The sequence shown here is derived from an EMBL/GenBank/DDBJ whole genome shotgun (WGS) entry which is preliminary data.</text>
</comment>
<evidence type="ECO:0000256" key="1">
    <source>
        <dbReference type="ARBA" id="ARBA00022729"/>
    </source>
</evidence>
<feature type="signal peptide" evidence="2">
    <location>
        <begin position="1"/>
        <end position="18"/>
    </location>
</feature>